<feature type="domain" description="Myb/SANT-like" evidence="1">
    <location>
        <begin position="17"/>
        <end position="110"/>
    </location>
</feature>
<dbReference type="PANTHER" id="PTHR31704">
    <property type="entry name" value="MYB/SANT-LIKE DNA-BINDING DOMAIN PROTEIN-RELATED"/>
    <property type="match status" value="1"/>
</dbReference>
<proteinExistence type="predicted"/>
<keyword evidence="3" id="KW-1185">Reference proteome</keyword>
<accession>A0A0D2RIU1</accession>
<evidence type="ECO:0000313" key="3">
    <source>
        <dbReference type="Proteomes" id="UP000032304"/>
    </source>
</evidence>
<dbReference type="eggNOG" id="ENOG502S1R5">
    <property type="taxonomic scope" value="Eukaryota"/>
</dbReference>
<reference evidence="2 3" key="1">
    <citation type="journal article" date="2012" name="Nature">
        <title>Repeated polyploidization of Gossypium genomes and the evolution of spinnable cotton fibres.</title>
        <authorList>
            <person name="Paterson A.H."/>
            <person name="Wendel J.F."/>
            <person name="Gundlach H."/>
            <person name="Guo H."/>
            <person name="Jenkins J."/>
            <person name="Jin D."/>
            <person name="Llewellyn D."/>
            <person name="Showmaker K.C."/>
            <person name="Shu S."/>
            <person name="Udall J."/>
            <person name="Yoo M.J."/>
            <person name="Byers R."/>
            <person name="Chen W."/>
            <person name="Doron-Faigenboim A."/>
            <person name="Duke M.V."/>
            <person name="Gong L."/>
            <person name="Grimwood J."/>
            <person name="Grover C."/>
            <person name="Grupp K."/>
            <person name="Hu G."/>
            <person name="Lee T.H."/>
            <person name="Li J."/>
            <person name="Lin L."/>
            <person name="Liu T."/>
            <person name="Marler B.S."/>
            <person name="Page J.T."/>
            <person name="Roberts A.W."/>
            <person name="Romanel E."/>
            <person name="Sanders W.S."/>
            <person name="Szadkowski E."/>
            <person name="Tan X."/>
            <person name="Tang H."/>
            <person name="Xu C."/>
            <person name="Wang J."/>
            <person name="Wang Z."/>
            <person name="Zhang D."/>
            <person name="Zhang L."/>
            <person name="Ashrafi H."/>
            <person name="Bedon F."/>
            <person name="Bowers J.E."/>
            <person name="Brubaker C.L."/>
            <person name="Chee P.W."/>
            <person name="Das S."/>
            <person name="Gingle A.R."/>
            <person name="Haigler C.H."/>
            <person name="Harker D."/>
            <person name="Hoffmann L.V."/>
            <person name="Hovav R."/>
            <person name="Jones D.C."/>
            <person name="Lemke C."/>
            <person name="Mansoor S."/>
            <person name="ur Rahman M."/>
            <person name="Rainville L.N."/>
            <person name="Rambani A."/>
            <person name="Reddy U.K."/>
            <person name="Rong J.K."/>
            <person name="Saranga Y."/>
            <person name="Scheffler B.E."/>
            <person name="Scheffler J.A."/>
            <person name="Stelly D.M."/>
            <person name="Triplett B.A."/>
            <person name="Van Deynze A."/>
            <person name="Vaslin M.F."/>
            <person name="Waghmare V.N."/>
            <person name="Walford S.A."/>
            <person name="Wright R.J."/>
            <person name="Zaki E.A."/>
            <person name="Zhang T."/>
            <person name="Dennis E.S."/>
            <person name="Mayer K.F."/>
            <person name="Peterson D.G."/>
            <person name="Rokhsar D.S."/>
            <person name="Wang X."/>
            <person name="Schmutz J."/>
        </authorList>
    </citation>
    <scope>NUCLEOTIDE SEQUENCE [LARGE SCALE GENOMIC DNA]</scope>
</reference>
<organism evidence="2 3">
    <name type="scientific">Gossypium raimondii</name>
    <name type="common">Peruvian cotton</name>
    <name type="synonym">Gossypium klotzschianum subsp. raimondii</name>
    <dbReference type="NCBI Taxonomy" id="29730"/>
    <lineage>
        <taxon>Eukaryota</taxon>
        <taxon>Viridiplantae</taxon>
        <taxon>Streptophyta</taxon>
        <taxon>Embryophyta</taxon>
        <taxon>Tracheophyta</taxon>
        <taxon>Spermatophyta</taxon>
        <taxon>Magnoliopsida</taxon>
        <taxon>eudicotyledons</taxon>
        <taxon>Gunneridae</taxon>
        <taxon>Pentapetalae</taxon>
        <taxon>rosids</taxon>
        <taxon>malvids</taxon>
        <taxon>Malvales</taxon>
        <taxon>Malvaceae</taxon>
        <taxon>Malvoideae</taxon>
        <taxon>Gossypium</taxon>
    </lineage>
</organism>
<dbReference type="InterPro" id="IPR024752">
    <property type="entry name" value="Myb/SANT-like_dom"/>
</dbReference>
<dbReference type="Gramene" id="KJB70617">
    <property type="protein sequence ID" value="KJB70617"/>
    <property type="gene ID" value="B456_011G083200"/>
</dbReference>
<sequence length="251" mass="29079">MSTSAIEVSVEKVKVIWDKRLTEIFYDICIKEILKSNRPGTHFTKDEWLKIMTNFEKETGKGFSQRQLKNRWDALKKEWKAWKKLKGEDTGLWWNPIKRTVDASDDWWENRLQLDQMFMGIVATGDKAWAPSSGTLRKKNLEISSSHFKTRRKKSSKQIRGAARLSSQIENLCNAADNMSQATSSLTPVMNPYGIPQAVKMLDSMSEEVLEASPLYFFALKLLLNKDKRIMFLSINPKIRALWLKTEIEDI</sequence>
<dbReference type="EMBL" id="CM001750">
    <property type="protein sequence ID" value="KJB70617.1"/>
    <property type="molecule type" value="Genomic_DNA"/>
</dbReference>
<dbReference type="OMA" id="CIHEIAL"/>
<name>A0A0D2RIU1_GOSRA</name>
<evidence type="ECO:0000313" key="2">
    <source>
        <dbReference type="EMBL" id="KJB70617.1"/>
    </source>
</evidence>
<dbReference type="STRING" id="29730.A0A0D2RIU1"/>
<dbReference type="Pfam" id="PF12776">
    <property type="entry name" value="Myb_DNA-bind_3"/>
    <property type="match status" value="1"/>
</dbReference>
<dbReference type="Proteomes" id="UP000032304">
    <property type="component" value="Chromosome 11"/>
</dbReference>
<protein>
    <recommendedName>
        <fullName evidence="1">Myb/SANT-like domain-containing protein</fullName>
    </recommendedName>
</protein>
<gene>
    <name evidence="2" type="ORF">B456_011G083200</name>
</gene>
<dbReference type="PANTHER" id="PTHR31704:SF37">
    <property type="entry name" value="HEAT SHOCK PROTEIN"/>
    <property type="match status" value="1"/>
</dbReference>
<dbReference type="AlphaFoldDB" id="A0A0D2RIU1"/>
<evidence type="ECO:0000259" key="1">
    <source>
        <dbReference type="Pfam" id="PF12776"/>
    </source>
</evidence>